<dbReference type="InterPro" id="IPR009057">
    <property type="entry name" value="Homeodomain-like_sf"/>
</dbReference>
<evidence type="ECO:0000313" key="8">
    <source>
        <dbReference type="EnsemblProtists" id="PYU1_T006472"/>
    </source>
</evidence>
<dbReference type="Gene3D" id="1.10.10.60">
    <property type="entry name" value="Homeodomain-like"/>
    <property type="match status" value="1"/>
</dbReference>
<feature type="domain" description="HTH myb-type" evidence="7">
    <location>
        <begin position="20"/>
        <end position="67"/>
    </location>
</feature>
<dbReference type="InParanoid" id="K3WND0"/>
<dbReference type="Pfam" id="PF00249">
    <property type="entry name" value="Myb_DNA-binding"/>
    <property type="match status" value="1"/>
</dbReference>
<reference evidence="9" key="1">
    <citation type="journal article" date="2010" name="Genome Biol.">
        <title>Genome sequence of the necrotrophic plant pathogen Pythium ultimum reveals original pathogenicity mechanisms and effector repertoire.</title>
        <authorList>
            <person name="Levesque C.A."/>
            <person name="Brouwer H."/>
            <person name="Cano L."/>
            <person name="Hamilton J.P."/>
            <person name="Holt C."/>
            <person name="Huitema E."/>
            <person name="Raffaele S."/>
            <person name="Robideau G.P."/>
            <person name="Thines M."/>
            <person name="Win J."/>
            <person name="Zerillo M.M."/>
            <person name="Beakes G.W."/>
            <person name="Boore J.L."/>
            <person name="Busam D."/>
            <person name="Dumas B."/>
            <person name="Ferriera S."/>
            <person name="Fuerstenberg S.I."/>
            <person name="Gachon C.M."/>
            <person name="Gaulin E."/>
            <person name="Govers F."/>
            <person name="Grenville-Briggs L."/>
            <person name="Horner N."/>
            <person name="Hostetler J."/>
            <person name="Jiang R.H."/>
            <person name="Johnson J."/>
            <person name="Krajaejun T."/>
            <person name="Lin H."/>
            <person name="Meijer H.J."/>
            <person name="Moore B."/>
            <person name="Morris P."/>
            <person name="Phuntmart V."/>
            <person name="Puiu D."/>
            <person name="Shetty J."/>
            <person name="Stajich J.E."/>
            <person name="Tripathy S."/>
            <person name="Wawra S."/>
            <person name="van West P."/>
            <person name="Whitty B.R."/>
            <person name="Coutinho P.M."/>
            <person name="Henrissat B."/>
            <person name="Martin F."/>
            <person name="Thomas P.D."/>
            <person name="Tyler B.M."/>
            <person name="De Vries R.P."/>
            <person name="Kamoun S."/>
            <person name="Yandell M."/>
            <person name="Tisserat N."/>
            <person name="Buell C.R."/>
        </authorList>
    </citation>
    <scope>NUCLEOTIDE SEQUENCE</scope>
    <source>
        <strain evidence="9">DAOM:BR144</strain>
    </source>
</reference>
<keyword evidence="3" id="KW-0804">Transcription</keyword>
<dbReference type="PROSITE" id="PS51294">
    <property type="entry name" value="HTH_MYB"/>
    <property type="match status" value="1"/>
</dbReference>
<dbReference type="EMBL" id="GL376604">
    <property type="status" value="NOT_ANNOTATED_CDS"/>
    <property type="molecule type" value="Genomic_DNA"/>
</dbReference>
<dbReference type="InterPro" id="IPR017930">
    <property type="entry name" value="Myb_dom"/>
</dbReference>
<evidence type="ECO:0000313" key="9">
    <source>
        <dbReference type="Proteomes" id="UP000019132"/>
    </source>
</evidence>
<reference evidence="9" key="2">
    <citation type="submission" date="2010-04" db="EMBL/GenBank/DDBJ databases">
        <authorList>
            <person name="Buell R."/>
            <person name="Hamilton J."/>
            <person name="Hostetler J."/>
        </authorList>
    </citation>
    <scope>NUCLEOTIDE SEQUENCE [LARGE SCALE GENOMIC DNA]</scope>
    <source>
        <strain evidence="9">DAOM:BR144</strain>
    </source>
</reference>
<evidence type="ECO:0000256" key="1">
    <source>
        <dbReference type="ARBA" id="ARBA00023015"/>
    </source>
</evidence>
<dbReference type="NCBIfam" id="TIGR01557">
    <property type="entry name" value="myb_SHAQKYF"/>
    <property type="match status" value="1"/>
</dbReference>
<dbReference type="InterPro" id="IPR001005">
    <property type="entry name" value="SANT/Myb"/>
</dbReference>
<feature type="domain" description="SANT" evidence="6">
    <location>
        <begin position="20"/>
        <end position="67"/>
    </location>
</feature>
<dbReference type="InterPro" id="IPR006447">
    <property type="entry name" value="Myb_dom_plants"/>
</dbReference>
<sequence>MSTTSIQASKSKTMPTARLWSEDEHDRFLVGLKKFPRGPWRMIAAQVGTRTPRQVQTHAQKYYEKINRRLRGLRKDRKNVVRSEHRLDEDMEHLCQIVDNGAEDSRIGLFLGRGLSALVTASAIASNAPECVSTKQSDLSRSHASGSDFIVPSDVLDANDATGTASLVDLDDAFLGYLLEVLECASECTSDDNGSEFDLE</sequence>
<keyword evidence="2" id="KW-0238">DNA-binding</keyword>
<dbReference type="GO" id="GO:0003677">
    <property type="term" value="F:DNA binding"/>
    <property type="evidence" value="ECO:0007669"/>
    <property type="project" value="UniProtKB-KW"/>
</dbReference>
<dbReference type="STRING" id="431595.K3WND0"/>
<reference evidence="8" key="3">
    <citation type="submission" date="2015-02" db="UniProtKB">
        <authorList>
            <consortium name="EnsemblProtists"/>
        </authorList>
    </citation>
    <scope>IDENTIFICATION</scope>
    <source>
        <strain evidence="8">DAOM BR144</strain>
    </source>
</reference>
<dbReference type="PROSITE" id="PS51293">
    <property type="entry name" value="SANT"/>
    <property type="match status" value="1"/>
</dbReference>
<evidence type="ECO:0000259" key="6">
    <source>
        <dbReference type="PROSITE" id="PS51293"/>
    </source>
</evidence>
<dbReference type="EnsemblProtists" id="PYU1_T006472">
    <property type="protein sequence ID" value="PYU1_T006472"/>
    <property type="gene ID" value="PYU1_G006460"/>
</dbReference>
<dbReference type="CDD" id="cd00167">
    <property type="entry name" value="SANT"/>
    <property type="match status" value="1"/>
</dbReference>
<organism evidence="8 9">
    <name type="scientific">Globisporangium ultimum (strain ATCC 200006 / CBS 805.95 / DAOM BR144)</name>
    <name type="common">Pythium ultimum</name>
    <dbReference type="NCBI Taxonomy" id="431595"/>
    <lineage>
        <taxon>Eukaryota</taxon>
        <taxon>Sar</taxon>
        <taxon>Stramenopiles</taxon>
        <taxon>Oomycota</taxon>
        <taxon>Peronosporomycetes</taxon>
        <taxon>Pythiales</taxon>
        <taxon>Pythiaceae</taxon>
        <taxon>Globisporangium</taxon>
    </lineage>
</organism>
<protein>
    <submittedName>
        <fullName evidence="8">Uncharacterized protein</fullName>
    </submittedName>
</protein>
<dbReference type="PANTHER" id="PTHR44191">
    <property type="entry name" value="TRANSCRIPTION FACTOR KUA1"/>
    <property type="match status" value="1"/>
</dbReference>
<keyword evidence="1" id="KW-0805">Transcription regulation</keyword>
<dbReference type="eggNOG" id="KOG0724">
    <property type="taxonomic scope" value="Eukaryota"/>
</dbReference>
<dbReference type="Proteomes" id="UP000019132">
    <property type="component" value="Unassembled WGS sequence"/>
</dbReference>
<dbReference type="AlphaFoldDB" id="K3WND0"/>
<name>K3WND0_GLOUD</name>
<dbReference type="SMART" id="SM00717">
    <property type="entry name" value="SANT"/>
    <property type="match status" value="1"/>
</dbReference>
<keyword evidence="9" id="KW-1185">Reference proteome</keyword>
<evidence type="ECO:0000256" key="2">
    <source>
        <dbReference type="ARBA" id="ARBA00023125"/>
    </source>
</evidence>
<evidence type="ECO:0000256" key="3">
    <source>
        <dbReference type="ARBA" id="ARBA00023163"/>
    </source>
</evidence>
<evidence type="ECO:0000259" key="5">
    <source>
        <dbReference type="PROSITE" id="PS50090"/>
    </source>
</evidence>
<dbReference type="SUPFAM" id="SSF46689">
    <property type="entry name" value="Homeodomain-like"/>
    <property type="match status" value="1"/>
</dbReference>
<dbReference type="InterPro" id="IPR052245">
    <property type="entry name" value="Plant_Stress_Dev_TF"/>
</dbReference>
<proteinExistence type="predicted"/>
<evidence type="ECO:0000256" key="4">
    <source>
        <dbReference type="ARBA" id="ARBA00023242"/>
    </source>
</evidence>
<dbReference type="PROSITE" id="PS50090">
    <property type="entry name" value="MYB_LIKE"/>
    <property type="match status" value="1"/>
</dbReference>
<evidence type="ECO:0000259" key="7">
    <source>
        <dbReference type="PROSITE" id="PS51294"/>
    </source>
</evidence>
<dbReference type="HOGENOM" id="CLU_080595_0_1_1"/>
<accession>K3WND0</accession>
<dbReference type="InterPro" id="IPR017884">
    <property type="entry name" value="SANT_dom"/>
</dbReference>
<keyword evidence="4" id="KW-0539">Nucleus</keyword>
<dbReference type="PANTHER" id="PTHR44191:SF62">
    <property type="entry name" value="OS04G0341900 PROTEIN"/>
    <property type="match status" value="1"/>
</dbReference>
<dbReference type="VEuPathDB" id="FungiDB:PYU1_G006460"/>
<feature type="domain" description="Myb-like" evidence="5">
    <location>
        <begin position="20"/>
        <end position="63"/>
    </location>
</feature>
<dbReference type="GO" id="GO:0006355">
    <property type="term" value="P:regulation of DNA-templated transcription"/>
    <property type="evidence" value="ECO:0007669"/>
    <property type="project" value="UniProtKB-ARBA"/>
</dbReference>